<dbReference type="Proteomes" id="UP000218172">
    <property type="component" value="Unassembled WGS sequence"/>
</dbReference>
<reference evidence="10" key="1">
    <citation type="submission" date="2017-08" db="EMBL/GenBank/DDBJ databases">
        <title>A dynamic microbial community with high functional redundancy inhabits the cold, oxic subseafloor aquifer.</title>
        <authorList>
            <person name="Tully B.J."/>
            <person name="Wheat C.G."/>
            <person name="Glazer B.T."/>
            <person name="Huber J.A."/>
        </authorList>
    </citation>
    <scope>NUCLEOTIDE SEQUENCE [LARGE SCALE GENOMIC DNA]</scope>
</reference>
<evidence type="ECO:0000256" key="2">
    <source>
        <dbReference type="ARBA" id="ARBA00007935"/>
    </source>
</evidence>
<keyword evidence="7 8" id="KW-0472">Membrane</keyword>
<name>A0A2A4MGU8_9GAMM</name>
<accession>A0A2A4MGU8</accession>
<keyword evidence="6 8" id="KW-1133">Transmembrane helix</keyword>
<dbReference type="InterPro" id="IPR037294">
    <property type="entry name" value="ABC_BtuC-like"/>
</dbReference>
<organism evidence="9 10">
    <name type="scientific">SAR86 cluster bacterium</name>
    <dbReference type="NCBI Taxonomy" id="2030880"/>
    <lineage>
        <taxon>Bacteria</taxon>
        <taxon>Pseudomonadati</taxon>
        <taxon>Pseudomonadota</taxon>
        <taxon>Gammaproteobacteria</taxon>
        <taxon>SAR86 cluster</taxon>
    </lineage>
</organism>
<sequence length="40" mass="4298">SRTVFAPSELPIGVVTALLGAPFFLSLLRQQRTLSIRGGQ</sequence>
<keyword evidence="5 8" id="KW-0812">Transmembrane</keyword>
<dbReference type="EMBL" id="NVQR01000131">
    <property type="protein sequence ID" value="PCH59153.1"/>
    <property type="molecule type" value="Genomic_DNA"/>
</dbReference>
<proteinExistence type="inferred from homology"/>
<keyword evidence="3" id="KW-0813">Transport</keyword>
<evidence type="ECO:0000256" key="8">
    <source>
        <dbReference type="SAM" id="Phobius"/>
    </source>
</evidence>
<protein>
    <submittedName>
        <fullName evidence="9">Iron ABC transporter permease</fullName>
    </submittedName>
</protein>
<comment type="caution">
    <text evidence="9">The sequence shown here is derived from an EMBL/GenBank/DDBJ whole genome shotgun (WGS) entry which is preliminary data.</text>
</comment>
<feature type="transmembrane region" description="Helical" evidence="8">
    <location>
        <begin position="12"/>
        <end position="28"/>
    </location>
</feature>
<evidence type="ECO:0000256" key="4">
    <source>
        <dbReference type="ARBA" id="ARBA00022475"/>
    </source>
</evidence>
<evidence type="ECO:0000256" key="5">
    <source>
        <dbReference type="ARBA" id="ARBA00022692"/>
    </source>
</evidence>
<dbReference type="AlphaFoldDB" id="A0A2A4MGU8"/>
<dbReference type="GO" id="GO:0022857">
    <property type="term" value="F:transmembrane transporter activity"/>
    <property type="evidence" value="ECO:0007669"/>
    <property type="project" value="InterPro"/>
</dbReference>
<feature type="non-terminal residue" evidence="9">
    <location>
        <position position="1"/>
    </location>
</feature>
<evidence type="ECO:0000256" key="3">
    <source>
        <dbReference type="ARBA" id="ARBA00022448"/>
    </source>
</evidence>
<evidence type="ECO:0000256" key="1">
    <source>
        <dbReference type="ARBA" id="ARBA00004651"/>
    </source>
</evidence>
<evidence type="ECO:0000313" key="9">
    <source>
        <dbReference type="EMBL" id="PCH59153.1"/>
    </source>
</evidence>
<evidence type="ECO:0000313" key="10">
    <source>
        <dbReference type="Proteomes" id="UP000218172"/>
    </source>
</evidence>
<evidence type="ECO:0000256" key="6">
    <source>
        <dbReference type="ARBA" id="ARBA00022989"/>
    </source>
</evidence>
<keyword evidence="4" id="KW-1003">Cell membrane</keyword>
<dbReference type="InterPro" id="IPR000522">
    <property type="entry name" value="ABC_transptr_permease_BtuC"/>
</dbReference>
<comment type="subcellular location">
    <subcellularLocation>
        <location evidence="1">Cell membrane</location>
        <topology evidence="1">Multi-pass membrane protein</topology>
    </subcellularLocation>
</comment>
<dbReference type="Gene3D" id="1.10.3470.10">
    <property type="entry name" value="ABC transporter involved in vitamin B12 uptake, BtuC"/>
    <property type="match status" value="1"/>
</dbReference>
<evidence type="ECO:0000256" key="7">
    <source>
        <dbReference type="ARBA" id="ARBA00023136"/>
    </source>
</evidence>
<gene>
    <name evidence="9" type="ORF">COC19_07485</name>
</gene>
<dbReference type="GO" id="GO:0005886">
    <property type="term" value="C:plasma membrane"/>
    <property type="evidence" value="ECO:0007669"/>
    <property type="project" value="UniProtKB-SubCell"/>
</dbReference>
<dbReference type="SUPFAM" id="SSF81345">
    <property type="entry name" value="ABC transporter involved in vitamin B12 uptake, BtuC"/>
    <property type="match status" value="1"/>
</dbReference>
<dbReference type="Pfam" id="PF01032">
    <property type="entry name" value="FecCD"/>
    <property type="match status" value="1"/>
</dbReference>
<comment type="similarity">
    <text evidence="2">Belongs to the binding-protein-dependent transport system permease family. FecCD subfamily.</text>
</comment>